<dbReference type="Proteomes" id="UP001596391">
    <property type="component" value="Unassembled WGS sequence"/>
</dbReference>
<dbReference type="EMBL" id="JBHSWI010000001">
    <property type="protein sequence ID" value="MFC6646401.1"/>
    <property type="molecule type" value="Genomic_DNA"/>
</dbReference>
<protein>
    <recommendedName>
        <fullName evidence="4">Glycosyltransferase RgtA/B/C/D-like domain-containing protein</fullName>
    </recommendedName>
</protein>
<accession>A0ABW1ZB27</accession>
<keyword evidence="1" id="KW-0812">Transmembrane</keyword>
<proteinExistence type="predicted"/>
<comment type="caution">
    <text evidence="2">The sequence shown here is derived from an EMBL/GenBank/DDBJ whole genome shotgun (WGS) entry which is preliminary data.</text>
</comment>
<evidence type="ECO:0000313" key="2">
    <source>
        <dbReference type="EMBL" id="MFC6646401.1"/>
    </source>
</evidence>
<feature type="transmembrane region" description="Helical" evidence="1">
    <location>
        <begin position="183"/>
        <end position="203"/>
    </location>
</feature>
<feature type="transmembrane region" description="Helical" evidence="1">
    <location>
        <begin position="251"/>
        <end position="270"/>
    </location>
</feature>
<evidence type="ECO:0000313" key="3">
    <source>
        <dbReference type="Proteomes" id="UP001596391"/>
    </source>
</evidence>
<feature type="transmembrane region" description="Helical" evidence="1">
    <location>
        <begin position="210"/>
        <end position="231"/>
    </location>
</feature>
<feature type="transmembrane region" description="Helical" evidence="1">
    <location>
        <begin position="159"/>
        <end position="177"/>
    </location>
</feature>
<gene>
    <name evidence="2" type="ORF">ACFQBQ_12560</name>
</gene>
<evidence type="ECO:0008006" key="4">
    <source>
        <dbReference type="Google" id="ProtNLM"/>
    </source>
</evidence>
<sequence>MERWTLFALALVVYGVAYRGYAVYSFTERFFGISESLAIGQGTAPAPFVYRVGVGRLAYFLYRHGIQFRWSHGLFDGISCAVAVFIGYHLLTRQRFFRSSGTLVQALLSVLYTGCIAELLSWQDLFKKTDTDPSIMMVTLMLWLLSSRVSQEPSRPERASWLTVILLLVVGFAQGLIRAEITAFVGCGVLAAAVLVPQARFSLSRRGTMAAASLLVALAVATQFVLSHIIFRNSHYAAGEFLMLHANLVETHSDLAFLDFMLPIAVLYWLAWRRRASLAEDAPSVALMLGALPFVGLWAVIGRFEEVRIFLPMAVPLVPLFCRLFTQEVVALSGEGVRPAA</sequence>
<keyword evidence="1" id="KW-0472">Membrane</keyword>
<feature type="transmembrane region" description="Helical" evidence="1">
    <location>
        <begin position="282"/>
        <end position="301"/>
    </location>
</feature>
<keyword evidence="1" id="KW-1133">Transmembrane helix</keyword>
<keyword evidence="3" id="KW-1185">Reference proteome</keyword>
<name>A0ABW1ZB27_9BACT</name>
<reference evidence="3" key="1">
    <citation type="journal article" date="2019" name="Int. J. Syst. Evol. Microbiol.">
        <title>The Global Catalogue of Microorganisms (GCM) 10K type strain sequencing project: providing services to taxonomists for standard genome sequencing and annotation.</title>
        <authorList>
            <consortium name="The Broad Institute Genomics Platform"/>
            <consortium name="The Broad Institute Genome Sequencing Center for Infectious Disease"/>
            <person name="Wu L."/>
            <person name="Ma J."/>
        </authorList>
    </citation>
    <scope>NUCLEOTIDE SEQUENCE [LARGE SCALE GENOMIC DNA]</scope>
    <source>
        <strain evidence="3">CGMCC 1.16026</strain>
    </source>
</reference>
<evidence type="ECO:0000256" key="1">
    <source>
        <dbReference type="SAM" id="Phobius"/>
    </source>
</evidence>
<feature type="transmembrane region" description="Helical" evidence="1">
    <location>
        <begin position="70"/>
        <end position="91"/>
    </location>
</feature>
<organism evidence="2 3">
    <name type="scientific">Granulicella cerasi</name>
    <dbReference type="NCBI Taxonomy" id="741063"/>
    <lineage>
        <taxon>Bacteria</taxon>
        <taxon>Pseudomonadati</taxon>
        <taxon>Acidobacteriota</taxon>
        <taxon>Terriglobia</taxon>
        <taxon>Terriglobales</taxon>
        <taxon>Acidobacteriaceae</taxon>
        <taxon>Granulicella</taxon>
    </lineage>
</organism>
<dbReference type="RefSeq" id="WP_263370073.1">
    <property type="nucleotide sequence ID" value="NZ_JAGSYD010000001.1"/>
</dbReference>
<feature type="transmembrane region" description="Helical" evidence="1">
    <location>
        <begin position="103"/>
        <end position="122"/>
    </location>
</feature>